<evidence type="ECO:0000313" key="4">
    <source>
        <dbReference type="Proteomes" id="UP000722791"/>
    </source>
</evidence>
<dbReference type="GO" id="GO:0003677">
    <property type="term" value="F:DNA binding"/>
    <property type="evidence" value="ECO:0007669"/>
    <property type="project" value="InterPro"/>
</dbReference>
<dbReference type="EMBL" id="BNCQ01000068">
    <property type="protein sequence ID" value="GIM15644.1"/>
    <property type="molecule type" value="Genomic_DNA"/>
</dbReference>
<accession>A0A8J4GX26</accession>
<dbReference type="SUPFAM" id="SSF56349">
    <property type="entry name" value="DNA breaking-rejoining enzymes"/>
    <property type="match status" value="1"/>
</dbReference>
<dbReference type="Gene3D" id="1.10.443.10">
    <property type="entry name" value="Intergrase catalytic core"/>
    <property type="match status" value="1"/>
</dbReference>
<sequence>MVHPSQEPAACPLGALSLYMGVCRTLDMPVRCYVFRPFTRVGRSYREAPLSTEALEHRLDMPLKAAGLYGGETVHSFRRGSLQRALRTGVSEADLMRLSHIRSIATLRRYVDPTRHQASGE</sequence>
<dbReference type="EMBL" id="BNCP01000066">
    <property type="protein sequence ID" value="GIL91513.1"/>
    <property type="molecule type" value="Genomic_DNA"/>
</dbReference>
<dbReference type="Proteomes" id="UP000747110">
    <property type="component" value="Unassembled WGS sequence"/>
</dbReference>
<reference evidence="3" key="1">
    <citation type="journal article" date="2021" name="Proc. Natl. Acad. Sci. U.S.A.">
        <title>Three genomes in the algal genus Volvox reveal the fate of a haploid sex-determining region after a transition to homothallism.</title>
        <authorList>
            <person name="Yamamoto K."/>
            <person name="Hamaji T."/>
            <person name="Kawai-Toyooka H."/>
            <person name="Matsuzaki R."/>
            <person name="Takahashi F."/>
            <person name="Nishimura Y."/>
            <person name="Kawachi M."/>
            <person name="Noguchi H."/>
            <person name="Minakuchi Y."/>
            <person name="Umen J.G."/>
            <person name="Toyoda A."/>
            <person name="Nozaki H."/>
        </authorList>
    </citation>
    <scope>NUCLEOTIDE SEQUENCE</scope>
    <source>
        <strain evidence="3">NIES-3785</strain>
        <strain evidence="2">NIES-3786</strain>
    </source>
</reference>
<keyword evidence="1" id="KW-0233">DNA recombination</keyword>
<keyword evidence="5" id="KW-1185">Reference proteome</keyword>
<evidence type="ECO:0000313" key="2">
    <source>
        <dbReference type="EMBL" id="GIL91513.1"/>
    </source>
</evidence>
<organism evidence="3 4">
    <name type="scientific">Volvox reticuliferus</name>
    <dbReference type="NCBI Taxonomy" id="1737510"/>
    <lineage>
        <taxon>Eukaryota</taxon>
        <taxon>Viridiplantae</taxon>
        <taxon>Chlorophyta</taxon>
        <taxon>core chlorophytes</taxon>
        <taxon>Chlorophyceae</taxon>
        <taxon>CS clade</taxon>
        <taxon>Chlamydomonadales</taxon>
        <taxon>Volvocaceae</taxon>
        <taxon>Volvox</taxon>
    </lineage>
</organism>
<dbReference type="AlphaFoldDB" id="A0A8J4GX26"/>
<dbReference type="GO" id="GO:0015074">
    <property type="term" value="P:DNA integration"/>
    <property type="evidence" value="ECO:0007669"/>
    <property type="project" value="InterPro"/>
</dbReference>
<dbReference type="Proteomes" id="UP000722791">
    <property type="component" value="Unassembled WGS sequence"/>
</dbReference>
<dbReference type="InterPro" id="IPR011010">
    <property type="entry name" value="DNA_brk_join_enz"/>
</dbReference>
<gene>
    <name evidence="2" type="ORF">Vretifemale_19102</name>
    <name evidence="3" type="ORF">Vretimale_18401</name>
</gene>
<evidence type="ECO:0000313" key="3">
    <source>
        <dbReference type="EMBL" id="GIM15644.1"/>
    </source>
</evidence>
<dbReference type="InterPro" id="IPR013762">
    <property type="entry name" value="Integrase-like_cat_sf"/>
</dbReference>
<protein>
    <submittedName>
        <fullName evidence="3">Uncharacterized protein</fullName>
    </submittedName>
</protein>
<dbReference type="OrthoDB" id="546682at2759"/>
<dbReference type="GO" id="GO:0006310">
    <property type="term" value="P:DNA recombination"/>
    <property type="evidence" value="ECO:0007669"/>
    <property type="project" value="UniProtKB-KW"/>
</dbReference>
<comment type="caution">
    <text evidence="3">The sequence shown here is derived from an EMBL/GenBank/DDBJ whole genome shotgun (WGS) entry which is preliminary data.</text>
</comment>
<proteinExistence type="predicted"/>
<evidence type="ECO:0000256" key="1">
    <source>
        <dbReference type="ARBA" id="ARBA00023172"/>
    </source>
</evidence>
<name>A0A8J4GX26_9CHLO</name>
<evidence type="ECO:0000313" key="5">
    <source>
        <dbReference type="Proteomes" id="UP000747110"/>
    </source>
</evidence>